<comment type="caution">
    <text evidence="2">The sequence shown here is derived from an EMBL/GenBank/DDBJ whole genome shotgun (WGS) entry which is preliminary data.</text>
</comment>
<evidence type="ECO:0000313" key="2">
    <source>
        <dbReference type="EMBL" id="KAJ7366637.1"/>
    </source>
</evidence>
<accession>A0AAD7ARF0</accession>
<keyword evidence="3" id="KW-1185">Reference proteome</keyword>
<protein>
    <recommendedName>
        <fullName evidence="4">Secreted protein</fullName>
    </recommendedName>
</protein>
<evidence type="ECO:0008006" key="4">
    <source>
        <dbReference type="Google" id="ProtNLM"/>
    </source>
</evidence>
<feature type="signal peptide" evidence="1">
    <location>
        <begin position="1"/>
        <end position="32"/>
    </location>
</feature>
<evidence type="ECO:0000256" key="1">
    <source>
        <dbReference type="SAM" id="SignalP"/>
    </source>
</evidence>
<feature type="chain" id="PRO_5041926629" description="Secreted protein" evidence="1">
    <location>
        <begin position="33"/>
        <end position="133"/>
    </location>
</feature>
<proteinExistence type="predicted"/>
<evidence type="ECO:0000313" key="3">
    <source>
        <dbReference type="Proteomes" id="UP001218218"/>
    </source>
</evidence>
<dbReference type="EMBL" id="JARIHO010000002">
    <property type="protein sequence ID" value="KAJ7366637.1"/>
    <property type="molecule type" value="Genomic_DNA"/>
</dbReference>
<keyword evidence="1" id="KW-0732">Signal</keyword>
<reference evidence="2" key="1">
    <citation type="submission" date="2023-03" db="EMBL/GenBank/DDBJ databases">
        <title>Massive genome expansion in bonnet fungi (Mycena s.s.) driven by repeated elements and novel gene families across ecological guilds.</title>
        <authorList>
            <consortium name="Lawrence Berkeley National Laboratory"/>
            <person name="Harder C.B."/>
            <person name="Miyauchi S."/>
            <person name="Viragh M."/>
            <person name="Kuo A."/>
            <person name="Thoen E."/>
            <person name="Andreopoulos B."/>
            <person name="Lu D."/>
            <person name="Skrede I."/>
            <person name="Drula E."/>
            <person name="Henrissat B."/>
            <person name="Morin E."/>
            <person name="Kohler A."/>
            <person name="Barry K."/>
            <person name="LaButti K."/>
            <person name="Morin E."/>
            <person name="Salamov A."/>
            <person name="Lipzen A."/>
            <person name="Mereny Z."/>
            <person name="Hegedus B."/>
            <person name="Baldrian P."/>
            <person name="Stursova M."/>
            <person name="Weitz H."/>
            <person name="Taylor A."/>
            <person name="Grigoriev I.V."/>
            <person name="Nagy L.G."/>
            <person name="Martin F."/>
            <person name="Kauserud H."/>
        </authorList>
    </citation>
    <scope>NUCLEOTIDE SEQUENCE</scope>
    <source>
        <strain evidence="2">CBHHK002</strain>
    </source>
</reference>
<organism evidence="2 3">
    <name type="scientific">Mycena albidolilacea</name>
    <dbReference type="NCBI Taxonomy" id="1033008"/>
    <lineage>
        <taxon>Eukaryota</taxon>
        <taxon>Fungi</taxon>
        <taxon>Dikarya</taxon>
        <taxon>Basidiomycota</taxon>
        <taxon>Agaricomycotina</taxon>
        <taxon>Agaricomycetes</taxon>
        <taxon>Agaricomycetidae</taxon>
        <taxon>Agaricales</taxon>
        <taxon>Marasmiineae</taxon>
        <taxon>Mycenaceae</taxon>
        <taxon>Mycena</taxon>
    </lineage>
</organism>
<gene>
    <name evidence="2" type="ORF">DFH08DRAFT_835000</name>
</gene>
<dbReference type="AlphaFoldDB" id="A0AAD7ARF0"/>
<sequence length="133" mass="14710">MPPWPLQPPLVAVMSLIHSCCLIWAPPLPVFTTRIPLVSTQAETAVFTSPSFEILTEKPLTMLQIGLITAEQSPAWLMANRTYPPLKQPMTATKGARAASATTIIAFCRLTKEGFIMGWDESYCALLFLLIQF</sequence>
<name>A0AAD7ARF0_9AGAR</name>
<dbReference type="Proteomes" id="UP001218218">
    <property type="component" value="Unassembled WGS sequence"/>
</dbReference>